<sequence>MKASSQKLASYEIGWWKAHHRKQWKKVSNDMSHLYHLQLGIPFFVAKKCVQFRLRAAKEHDLAEKFEDKGDVSRANLHWEKAEKWLVKHFAALRLK</sequence>
<dbReference type="AlphaFoldDB" id="A0A8T4C6Y2"/>
<dbReference type="EMBL" id="VGJJ01000018">
    <property type="protein sequence ID" value="MBM3282243.1"/>
    <property type="molecule type" value="Genomic_DNA"/>
</dbReference>
<accession>A0A8T4C6Y2</accession>
<evidence type="ECO:0000313" key="2">
    <source>
        <dbReference type="Proteomes" id="UP000774699"/>
    </source>
</evidence>
<comment type="caution">
    <text evidence="1">The sequence shown here is derived from an EMBL/GenBank/DDBJ whole genome shotgun (WGS) entry which is preliminary data.</text>
</comment>
<dbReference type="Proteomes" id="UP000774699">
    <property type="component" value="Unassembled WGS sequence"/>
</dbReference>
<organism evidence="1 2">
    <name type="scientific">Candidatus Iainarchaeum sp</name>
    <dbReference type="NCBI Taxonomy" id="3101447"/>
    <lineage>
        <taxon>Archaea</taxon>
        <taxon>Candidatus Iainarchaeota</taxon>
        <taxon>Candidatus Iainarchaeia</taxon>
        <taxon>Candidatus Iainarchaeales</taxon>
        <taxon>Candidatus Iainarchaeaceae</taxon>
        <taxon>Candidatus Iainarchaeum</taxon>
    </lineage>
</organism>
<name>A0A8T4C6Y2_9ARCH</name>
<evidence type="ECO:0000313" key="1">
    <source>
        <dbReference type="EMBL" id="MBM3282243.1"/>
    </source>
</evidence>
<gene>
    <name evidence="1" type="ORF">FJY86_02805</name>
</gene>
<reference evidence="1" key="1">
    <citation type="submission" date="2019-03" db="EMBL/GenBank/DDBJ databases">
        <title>Lake Tanganyika Metagenome-Assembled Genomes (MAGs).</title>
        <authorList>
            <person name="Tran P."/>
        </authorList>
    </citation>
    <scope>NUCLEOTIDE SEQUENCE</scope>
    <source>
        <strain evidence="1">M_DeepCast_50m_m2_156</strain>
    </source>
</reference>
<protein>
    <submittedName>
        <fullName evidence="1">Uncharacterized protein</fullName>
    </submittedName>
</protein>
<proteinExistence type="predicted"/>